<comment type="caution">
    <text evidence="2">The sequence shown here is derived from an EMBL/GenBank/DDBJ whole genome shotgun (WGS) entry which is preliminary data.</text>
</comment>
<evidence type="ECO:0000313" key="3">
    <source>
        <dbReference type="Proteomes" id="UP000824782"/>
    </source>
</evidence>
<dbReference type="AlphaFoldDB" id="A0AAV6YD22"/>
<evidence type="ECO:0000256" key="1">
    <source>
        <dbReference type="SAM" id="MobiDB-lite"/>
    </source>
</evidence>
<gene>
    <name evidence="2" type="ORF">GDO81_018779</name>
</gene>
<organism evidence="2 3">
    <name type="scientific">Engystomops pustulosus</name>
    <name type="common">Tungara frog</name>
    <name type="synonym">Physalaemus pustulosus</name>
    <dbReference type="NCBI Taxonomy" id="76066"/>
    <lineage>
        <taxon>Eukaryota</taxon>
        <taxon>Metazoa</taxon>
        <taxon>Chordata</taxon>
        <taxon>Craniata</taxon>
        <taxon>Vertebrata</taxon>
        <taxon>Euteleostomi</taxon>
        <taxon>Amphibia</taxon>
        <taxon>Batrachia</taxon>
        <taxon>Anura</taxon>
        <taxon>Neobatrachia</taxon>
        <taxon>Hyloidea</taxon>
        <taxon>Leptodactylidae</taxon>
        <taxon>Leiuperinae</taxon>
        <taxon>Engystomops</taxon>
    </lineage>
</organism>
<name>A0AAV6YD22_ENGPU</name>
<feature type="compositionally biased region" description="Polar residues" evidence="1">
    <location>
        <begin position="29"/>
        <end position="44"/>
    </location>
</feature>
<feature type="compositionally biased region" description="Basic and acidic residues" evidence="1">
    <location>
        <begin position="1"/>
        <end position="27"/>
    </location>
</feature>
<accession>A0AAV6YD22</accession>
<dbReference type="Proteomes" id="UP000824782">
    <property type="component" value="Unassembled WGS sequence"/>
</dbReference>
<evidence type="ECO:0000313" key="2">
    <source>
        <dbReference type="EMBL" id="KAG8534701.1"/>
    </source>
</evidence>
<reference evidence="2" key="1">
    <citation type="thesis" date="2020" institute="ProQuest LLC" country="789 East Eisenhower Parkway, Ann Arbor, MI, USA">
        <title>Comparative Genomics and Chromosome Evolution.</title>
        <authorList>
            <person name="Mudd A.B."/>
        </authorList>
    </citation>
    <scope>NUCLEOTIDE SEQUENCE</scope>
    <source>
        <strain evidence="2">237g6f4</strain>
        <tissue evidence="2">Blood</tissue>
    </source>
</reference>
<sequence>MERPESSFKTPCKVERRKSSGEREYTARDVTNNNTSLTGSSQSPSFAIPASPFMKKFGYGTGVSVYLMKR</sequence>
<keyword evidence="3" id="KW-1185">Reference proteome</keyword>
<proteinExistence type="predicted"/>
<dbReference type="EMBL" id="WNYA01094222">
    <property type="protein sequence ID" value="KAG8534701.1"/>
    <property type="molecule type" value="Genomic_DNA"/>
</dbReference>
<feature type="region of interest" description="Disordered" evidence="1">
    <location>
        <begin position="1"/>
        <end position="44"/>
    </location>
</feature>
<protein>
    <submittedName>
        <fullName evidence="2">Uncharacterized protein</fullName>
    </submittedName>
</protein>